<dbReference type="GO" id="GO:0008270">
    <property type="term" value="F:zinc ion binding"/>
    <property type="evidence" value="ECO:0007669"/>
    <property type="project" value="UniProtKB-KW"/>
</dbReference>
<dbReference type="Pfam" id="PF08429">
    <property type="entry name" value="PLU-1"/>
    <property type="match status" value="1"/>
</dbReference>
<dbReference type="EMBL" id="BSXU01003822">
    <property type="protein sequence ID" value="GMG40441.1"/>
    <property type="molecule type" value="Genomic_DNA"/>
</dbReference>
<dbReference type="SUPFAM" id="SSF57903">
    <property type="entry name" value="FYVE/PHD zinc finger"/>
    <property type="match status" value="1"/>
</dbReference>
<evidence type="ECO:0000256" key="2">
    <source>
        <dbReference type="ARBA" id="ARBA00022771"/>
    </source>
</evidence>
<gene>
    <name evidence="7" type="ORF">Amon01_000619400</name>
</gene>
<dbReference type="PROSITE" id="PS50016">
    <property type="entry name" value="ZF_PHD_2"/>
    <property type="match status" value="1"/>
</dbReference>
<dbReference type="InterPro" id="IPR011011">
    <property type="entry name" value="Znf_FYVE_PHD"/>
</dbReference>
<evidence type="ECO:0000313" key="7">
    <source>
        <dbReference type="EMBL" id="GMG40441.1"/>
    </source>
</evidence>
<name>A0A9W6Z2R7_AMBMO</name>
<evidence type="ECO:0000313" key="8">
    <source>
        <dbReference type="Proteomes" id="UP001165063"/>
    </source>
</evidence>
<reference evidence="7" key="1">
    <citation type="submission" date="2023-04" db="EMBL/GenBank/DDBJ databases">
        <title>Ambrosiozyma monospora NBRC 1965.</title>
        <authorList>
            <person name="Ichikawa N."/>
            <person name="Sato H."/>
            <person name="Tonouchi N."/>
        </authorList>
    </citation>
    <scope>NUCLEOTIDE SEQUENCE</scope>
    <source>
        <strain evidence="7">NBRC 1965</strain>
    </source>
</reference>
<feature type="compositionally biased region" description="Polar residues" evidence="5">
    <location>
        <begin position="140"/>
        <end position="152"/>
    </location>
</feature>
<evidence type="ECO:0000256" key="4">
    <source>
        <dbReference type="PROSITE-ProRule" id="PRU00146"/>
    </source>
</evidence>
<dbReference type="AlphaFoldDB" id="A0A9W6Z2R7"/>
<dbReference type="InterPro" id="IPR001965">
    <property type="entry name" value="Znf_PHD"/>
</dbReference>
<dbReference type="InterPro" id="IPR013083">
    <property type="entry name" value="Znf_RING/FYVE/PHD"/>
</dbReference>
<dbReference type="InterPro" id="IPR019787">
    <property type="entry name" value="Znf_PHD-finger"/>
</dbReference>
<keyword evidence="2 4" id="KW-0863">Zinc-finger</keyword>
<evidence type="ECO:0000259" key="6">
    <source>
        <dbReference type="PROSITE" id="PS50016"/>
    </source>
</evidence>
<evidence type="ECO:0000256" key="3">
    <source>
        <dbReference type="ARBA" id="ARBA00022833"/>
    </source>
</evidence>
<keyword evidence="1" id="KW-0479">Metal-binding</keyword>
<comment type="caution">
    <text evidence="7">The sequence shown here is derived from an EMBL/GenBank/DDBJ whole genome shotgun (WGS) entry which is preliminary data.</text>
</comment>
<proteinExistence type="predicted"/>
<organism evidence="7 8">
    <name type="scientific">Ambrosiozyma monospora</name>
    <name type="common">Yeast</name>
    <name type="synonym">Endomycopsis monosporus</name>
    <dbReference type="NCBI Taxonomy" id="43982"/>
    <lineage>
        <taxon>Eukaryota</taxon>
        <taxon>Fungi</taxon>
        <taxon>Dikarya</taxon>
        <taxon>Ascomycota</taxon>
        <taxon>Saccharomycotina</taxon>
        <taxon>Pichiomycetes</taxon>
        <taxon>Pichiales</taxon>
        <taxon>Pichiaceae</taxon>
        <taxon>Ambrosiozyma</taxon>
    </lineage>
</organism>
<sequence>MSLKKFLQSDYESAHYNNDFKVELVTLASDEQLKTIVKSIKVRLVTGKEWLDKYMELISGYDKPSYKLLKPYLFEGELIFESRELEIGSSEMEAFEKFKTLKEQMEATDTWCKRANKFLQTKNTSRVRQRSRNNNHDSTHASNGTSASLNDSCGSEIPLNEVSELVSLLREIPSLPVSAPEMDQLLTFAQEVSRFNGIALTVLQYYESNVDGERKSEADKLPSDVELESLYLLGESTGVQLNTFQLLDRILQRRRWLKEVSQYNVTVLNSESLLKLIEDGEKYSSLDDKALMDRLHKDYIDCVNANNQLLDAMGCGSGNKDGDGDVTEDETETNGSANVAETDGKKNSNGAANTGEKRIDMDLVTELFNKNVFLPIDPQVRETFHSLSHEFKIVSNQLDSVLELIYKRDELMKEFTVGDCSQDAGSKVCGSEEKEIDFNRLADVVDQIHDIACSTSVSGPGGNTTVTNLNNNGGPTIQQLHDIVNKSAKFSNLDAKIAILQPHLKLMEGWSTKLRSRFLQSHYPRSTKKLTNLFNEQLQRNDVIFNESWESENYCVCRLSHEDDMMVECESCQTWCHFKCIGLENESEVTTKFICPLCDLNSIAKTTNFVEDNLIKKKPQFAKLKKFTIESVLKMGLISDDLALLTKVIKRCCQFEQEFKNERGKLFLADEGDQECKWNLKLYYRKLVGVSVDFDNFRKQVRERLIELNTPSSEMLPSVSTVNDMK</sequence>
<evidence type="ECO:0000256" key="1">
    <source>
        <dbReference type="ARBA" id="ARBA00022723"/>
    </source>
</evidence>
<accession>A0A9W6Z2R7</accession>
<protein>
    <submittedName>
        <fullName evidence="7">Unnamed protein product</fullName>
    </submittedName>
</protein>
<feature type="region of interest" description="Disordered" evidence="5">
    <location>
        <begin position="320"/>
        <end position="354"/>
    </location>
</feature>
<dbReference type="Gene3D" id="3.30.40.10">
    <property type="entry name" value="Zinc/RING finger domain, C3HC4 (zinc finger)"/>
    <property type="match status" value="1"/>
</dbReference>
<dbReference type="Proteomes" id="UP001165063">
    <property type="component" value="Unassembled WGS sequence"/>
</dbReference>
<feature type="domain" description="PHD-type" evidence="6">
    <location>
        <begin position="552"/>
        <end position="601"/>
    </location>
</feature>
<dbReference type="SMART" id="SM00249">
    <property type="entry name" value="PHD"/>
    <property type="match status" value="1"/>
</dbReference>
<dbReference type="OrthoDB" id="1678912at2759"/>
<feature type="region of interest" description="Disordered" evidence="5">
    <location>
        <begin position="122"/>
        <end position="152"/>
    </location>
</feature>
<keyword evidence="8" id="KW-1185">Reference proteome</keyword>
<dbReference type="Pfam" id="PF00628">
    <property type="entry name" value="PHD"/>
    <property type="match status" value="1"/>
</dbReference>
<evidence type="ECO:0000256" key="5">
    <source>
        <dbReference type="SAM" id="MobiDB-lite"/>
    </source>
</evidence>
<dbReference type="InterPro" id="IPR013637">
    <property type="entry name" value="Lys_sp_deMease-like_dom"/>
</dbReference>
<keyword evidence="3" id="KW-0862">Zinc</keyword>